<dbReference type="InterPro" id="IPR008621">
    <property type="entry name" value="Cbb3-typ_cyt_oxidase_comp"/>
</dbReference>
<evidence type="ECO:0000256" key="1">
    <source>
        <dbReference type="SAM" id="Phobius"/>
    </source>
</evidence>
<keyword evidence="1" id="KW-0472">Membrane</keyword>
<evidence type="ECO:0000313" key="2">
    <source>
        <dbReference type="EMBL" id="RPD86749.1"/>
    </source>
</evidence>
<dbReference type="Pfam" id="PF05545">
    <property type="entry name" value="FixQ"/>
    <property type="match status" value="1"/>
</dbReference>
<dbReference type="AlphaFoldDB" id="A0A3N4N627"/>
<gene>
    <name evidence="2" type="ORF">EGK74_07495</name>
</gene>
<proteinExistence type="predicted"/>
<keyword evidence="1" id="KW-0812">Transmembrane</keyword>
<dbReference type="EMBL" id="RPFL01000018">
    <property type="protein sequence ID" value="RPD86749.1"/>
    <property type="molecule type" value="Genomic_DNA"/>
</dbReference>
<feature type="transmembrane region" description="Helical" evidence="1">
    <location>
        <begin position="6"/>
        <end position="26"/>
    </location>
</feature>
<protein>
    <submittedName>
        <fullName evidence="2">Cbb3-type cytochrome oxidase subunit 3</fullName>
    </submittedName>
</protein>
<keyword evidence="3" id="KW-1185">Reference proteome</keyword>
<dbReference type="OrthoDB" id="8604580at2"/>
<organism evidence="2 3">
    <name type="scientific">Neisseria weixii</name>
    <dbReference type="NCBI Taxonomy" id="1853276"/>
    <lineage>
        <taxon>Bacteria</taxon>
        <taxon>Pseudomonadati</taxon>
        <taxon>Pseudomonadota</taxon>
        <taxon>Betaproteobacteria</taxon>
        <taxon>Neisseriales</taxon>
        <taxon>Neisseriaceae</taxon>
        <taxon>Neisseria</taxon>
    </lineage>
</organism>
<sequence length="54" mass="6448">MDINWIRSLFTLLIFVSFMLVIYIVFSRRNKQNYDEAARSIFDNNEDASDKNGR</sequence>
<keyword evidence="1" id="KW-1133">Transmembrane helix</keyword>
<name>A0A3N4N627_9NEIS</name>
<accession>A0A3N4N627</accession>
<dbReference type="Proteomes" id="UP000272412">
    <property type="component" value="Unassembled WGS sequence"/>
</dbReference>
<dbReference type="RefSeq" id="WP_096294637.1">
    <property type="nucleotide sequence ID" value="NZ_CP023429.1"/>
</dbReference>
<reference evidence="2 3" key="1">
    <citation type="submission" date="2018-11" db="EMBL/GenBank/DDBJ databases">
        <title>Neisseria weixii sp. nov. isolated from the rectal contents of plateau pika (Ochotona cruzoniae).</title>
        <authorList>
            <person name="Zhang G."/>
        </authorList>
    </citation>
    <scope>NUCLEOTIDE SEQUENCE [LARGE SCALE GENOMIC DNA]</scope>
    <source>
        <strain evidence="2 3">10009</strain>
    </source>
</reference>
<dbReference type="KEGG" id="nwx:CGZ65_02135"/>
<evidence type="ECO:0000313" key="3">
    <source>
        <dbReference type="Proteomes" id="UP000272412"/>
    </source>
</evidence>
<comment type="caution">
    <text evidence="2">The sequence shown here is derived from an EMBL/GenBank/DDBJ whole genome shotgun (WGS) entry which is preliminary data.</text>
</comment>